<evidence type="ECO:0000313" key="3">
    <source>
        <dbReference type="Proteomes" id="UP000077115"/>
    </source>
</evidence>
<proteinExistence type="predicted"/>
<feature type="transmembrane region" description="Helical" evidence="1">
    <location>
        <begin position="235"/>
        <end position="263"/>
    </location>
</feature>
<feature type="transmembrane region" description="Helical" evidence="1">
    <location>
        <begin position="99"/>
        <end position="126"/>
    </location>
</feature>
<dbReference type="AlphaFoldDB" id="A0A177WHZ6"/>
<feature type="transmembrane region" description="Helical" evidence="1">
    <location>
        <begin position="147"/>
        <end position="171"/>
    </location>
</feature>
<keyword evidence="1" id="KW-1133">Transmembrane helix</keyword>
<feature type="transmembrane region" description="Helical" evidence="1">
    <location>
        <begin position="32"/>
        <end position="49"/>
    </location>
</feature>
<evidence type="ECO:0000256" key="1">
    <source>
        <dbReference type="SAM" id="Phobius"/>
    </source>
</evidence>
<dbReference type="OrthoDB" id="2118451at2759"/>
<accession>A0A177WHZ6</accession>
<dbReference type="EMBL" id="DS022303">
    <property type="protein sequence ID" value="OAJ39422.1"/>
    <property type="molecule type" value="Genomic_DNA"/>
</dbReference>
<evidence type="ECO:0000313" key="2">
    <source>
        <dbReference type="EMBL" id="OAJ39422.1"/>
    </source>
</evidence>
<gene>
    <name evidence="2" type="ORF">BDEG_23271</name>
</gene>
<feature type="transmembrane region" description="Helical" evidence="1">
    <location>
        <begin position="177"/>
        <end position="204"/>
    </location>
</feature>
<sequence length="472" mass="52055">MSSFLPQNNSTQQSLPDVLINGDTTTVVVEQLIIAIGLTIQVCNTIYGLRHAISMKTGFNVVLAFSMIIYSIAYIPLMLDSGLTSTSDSLLSFTDNEISIRLNTIVTLTVTHNVLYVTATFIYLLLVQLRFRVIKNIISYPAVWDTFFIVLTCLVWVCAAVVVGILGPAIWPSMISMQVHMIGLIIWSVYALFIDTVLSFTFAIKMFSARQRITNLMKSTQIKREIQTQKTTQNVMIALCVLCTVAWISFIIAAVGAIFYYHIPARRKIFYCVGFSLSSLEFSGALVFIYSVKNLFQNQSTTSFSDARKASLTSSIAESKVLELQKPYIQSRSSTNSESASSSNTISTQLNAHHSITQTCISSRTSSICTSDPLLALIDEQSKQSMYNAEPSVLSYSSKRCTHSSNSCSQCSTSPHTCSHLISVSPCALTAPPMTILSHHCSHVCHHLCTLNPPQFFVSSNPNSHSSIVNLF</sequence>
<dbReference type="VEuPathDB" id="FungiDB:BDEG_23271"/>
<reference evidence="2 3" key="1">
    <citation type="submission" date="2006-10" db="EMBL/GenBank/DDBJ databases">
        <title>The Genome Sequence of Batrachochytrium dendrobatidis JEL423.</title>
        <authorList>
            <consortium name="The Broad Institute Genome Sequencing Platform"/>
            <person name="Birren B."/>
            <person name="Lander E."/>
            <person name="Galagan J."/>
            <person name="Cuomo C."/>
            <person name="Devon K."/>
            <person name="Jaffe D."/>
            <person name="Butler J."/>
            <person name="Alvarez P."/>
            <person name="Gnerre S."/>
            <person name="Grabherr M."/>
            <person name="Kleber M."/>
            <person name="Mauceli E."/>
            <person name="Brockman W."/>
            <person name="Young S."/>
            <person name="LaButti K."/>
            <person name="Sykes S."/>
            <person name="DeCaprio D."/>
            <person name="Crawford M."/>
            <person name="Koehrsen M."/>
            <person name="Engels R."/>
            <person name="Montgomery P."/>
            <person name="Pearson M."/>
            <person name="Howarth C."/>
            <person name="Larson L."/>
            <person name="White J."/>
            <person name="O'Leary S."/>
            <person name="Kodira C."/>
            <person name="Zeng Q."/>
            <person name="Yandava C."/>
            <person name="Alvarado L."/>
            <person name="Longcore J."/>
            <person name="James T."/>
        </authorList>
    </citation>
    <scope>NUCLEOTIDE SEQUENCE [LARGE SCALE GENOMIC DNA]</scope>
    <source>
        <strain evidence="2 3">JEL423</strain>
    </source>
</reference>
<keyword evidence="1" id="KW-0472">Membrane</keyword>
<feature type="transmembrane region" description="Helical" evidence="1">
    <location>
        <begin position="269"/>
        <end position="290"/>
    </location>
</feature>
<protein>
    <submittedName>
        <fullName evidence="2">Uncharacterized protein</fullName>
    </submittedName>
</protein>
<dbReference type="Proteomes" id="UP000077115">
    <property type="component" value="Unassembled WGS sequence"/>
</dbReference>
<name>A0A177WHZ6_BATDL</name>
<keyword evidence="1" id="KW-0812">Transmembrane</keyword>
<organism evidence="2 3">
    <name type="scientific">Batrachochytrium dendrobatidis (strain JEL423)</name>
    <dbReference type="NCBI Taxonomy" id="403673"/>
    <lineage>
        <taxon>Eukaryota</taxon>
        <taxon>Fungi</taxon>
        <taxon>Fungi incertae sedis</taxon>
        <taxon>Chytridiomycota</taxon>
        <taxon>Chytridiomycota incertae sedis</taxon>
        <taxon>Chytridiomycetes</taxon>
        <taxon>Rhizophydiales</taxon>
        <taxon>Rhizophydiales incertae sedis</taxon>
        <taxon>Batrachochytrium</taxon>
    </lineage>
</organism>
<reference evidence="2 3" key="2">
    <citation type="submission" date="2016-05" db="EMBL/GenBank/DDBJ databases">
        <title>Lineage-specific infection strategies underlie the spectrum of fungal disease in amphibians.</title>
        <authorList>
            <person name="Cuomo C.A."/>
            <person name="Farrer R.A."/>
            <person name="James T."/>
            <person name="Longcore J."/>
            <person name="Birren B."/>
        </authorList>
    </citation>
    <scope>NUCLEOTIDE SEQUENCE [LARGE SCALE GENOMIC DNA]</scope>
    <source>
        <strain evidence="2 3">JEL423</strain>
    </source>
</reference>
<feature type="transmembrane region" description="Helical" evidence="1">
    <location>
        <begin position="61"/>
        <end position="79"/>
    </location>
</feature>